<evidence type="ECO:0000313" key="1">
    <source>
        <dbReference type="EMBL" id="AIA94469.1"/>
    </source>
</evidence>
<organism evidence="1">
    <name type="scientific">uncultured Methylovorus sp</name>
    <dbReference type="NCBI Taxonomy" id="387381"/>
    <lineage>
        <taxon>Bacteria</taxon>
        <taxon>Pseudomonadati</taxon>
        <taxon>Pseudomonadota</taxon>
        <taxon>Betaproteobacteria</taxon>
        <taxon>Nitrosomonadales</taxon>
        <taxon>Methylophilaceae</taxon>
        <taxon>Methylovorus</taxon>
        <taxon>environmental samples</taxon>
    </lineage>
</organism>
<dbReference type="InterPro" id="IPR008727">
    <property type="entry name" value="PAAR_motif"/>
</dbReference>
<dbReference type="CDD" id="cd14744">
    <property type="entry name" value="PAAR_CT_2"/>
    <property type="match status" value="1"/>
</dbReference>
<dbReference type="Gene3D" id="2.60.200.60">
    <property type="match status" value="1"/>
</dbReference>
<dbReference type="AlphaFoldDB" id="A0A060CGZ4"/>
<protein>
    <submittedName>
        <fullName evidence="1">CAZy families GH104 protein</fullName>
    </submittedName>
</protein>
<proteinExistence type="predicted"/>
<sequence length="87" mass="9069">MNMQGIIRLGDKTTHGGAVLSCSTTMLFGNIGVARKGDRVSCPEHGDTTIVEGNPNYRDRGVPVAFHGHKCGCGCTLISSLPNALVG</sequence>
<name>A0A060CGZ4_9PROT</name>
<accession>A0A060CGZ4</accession>
<dbReference type="EMBL" id="KF127117">
    <property type="protein sequence ID" value="AIA94469.1"/>
    <property type="molecule type" value="Genomic_DNA"/>
</dbReference>
<reference evidence="1" key="1">
    <citation type="journal article" date="2013" name="Environ. Microbiol.">
        <title>Seasonally variable intestinal metagenomes of the red palm weevil (Rhynchophorus ferrugineus).</title>
        <authorList>
            <person name="Jia S."/>
            <person name="Zhang X."/>
            <person name="Zhang G."/>
            <person name="Yin A."/>
            <person name="Zhang S."/>
            <person name="Li F."/>
            <person name="Wang L."/>
            <person name="Zhao D."/>
            <person name="Yun Q."/>
            <person name="Tala"/>
            <person name="Wang J."/>
            <person name="Sun G."/>
            <person name="Baabdullah M."/>
            <person name="Yu X."/>
            <person name="Hu S."/>
            <person name="Al-Mssallem I.S."/>
            <person name="Yu J."/>
        </authorList>
    </citation>
    <scope>NUCLEOTIDE SEQUENCE</scope>
</reference>
<dbReference type="Pfam" id="PF05488">
    <property type="entry name" value="PAAR_motif"/>
    <property type="match status" value="1"/>
</dbReference>